<accession>G9YBR3</accession>
<organism evidence="1 2">
    <name type="scientific">Hafnia alvei ATCC 51873</name>
    <dbReference type="NCBI Taxonomy" id="1002364"/>
    <lineage>
        <taxon>Bacteria</taxon>
        <taxon>Pseudomonadati</taxon>
        <taxon>Pseudomonadota</taxon>
        <taxon>Gammaproteobacteria</taxon>
        <taxon>Enterobacterales</taxon>
        <taxon>Hafniaceae</taxon>
        <taxon>Hafnia</taxon>
    </lineage>
</organism>
<dbReference type="EMBL" id="AGCI01000099">
    <property type="protein sequence ID" value="EHM38957.1"/>
    <property type="molecule type" value="Genomic_DNA"/>
</dbReference>
<gene>
    <name evidence="1" type="ORF">HMPREF0454_04092</name>
</gene>
<evidence type="ECO:0000313" key="2">
    <source>
        <dbReference type="Proteomes" id="UP000005959"/>
    </source>
</evidence>
<dbReference type="HOGENOM" id="CLU_3310625_0_0_6"/>
<name>G9YBR3_HAFAL</name>
<evidence type="ECO:0000313" key="1">
    <source>
        <dbReference type="EMBL" id="EHM38957.1"/>
    </source>
</evidence>
<reference evidence="1 2" key="1">
    <citation type="submission" date="2011-08" db="EMBL/GenBank/DDBJ databases">
        <authorList>
            <person name="Weinstock G."/>
            <person name="Sodergren E."/>
            <person name="Clifton S."/>
            <person name="Fulton L."/>
            <person name="Fulton B."/>
            <person name="Courtney L."/>
            <person name="Fronick C."/>
            <person name="Harrison M."/>
            <person name="Strong C."/>
            <person name="Farmer C."/>
            <person name="Delahaunty K."/>
            <person name="Markovic C."/>
            <person name="Hall O."/>
            <person name="Minx P."/>
            <person name="Tomlinson C."/>
            <person name="Mitreva M."/>
            <person name="Hou S."/>
            <person name="Chen J."/>
            <person name="Wollam A."/>
            <person name="Pepin K.H."/>
            <person name="Johnson M."/>
            <person name="Bhonagiri V."/>
            <person name="Zhang X."/>
            <person name="Suruliraj S."/>
            <person name="Warren W."/>
            <person name="Chinwalla A."/>
            <person name="Mardis E.R."/>
            <person name="Wilson R.K."/>
        </authorList>
    </citation>
    <scope>NUCLEOTIDE SEQUENCE [LARGE SCALE GENOMIC DNA]</scope>
    <source>
        <strain evidence="1 2">ATCC 51873</strain>
    </source>
</reference>
<protein>
    <submittedName>
        <fullName evidence="1">Uncharacterized protein</fullName>
    </submittedName>
</protein>
<sequence>MYRFFTGCQKLDGLSFIDKCITTDRIAKGISKNEKHQLG</sequence>
<comment type="caution">
    <text evidence="1">The sequence shown here is derived from an EMBL/GenBank/DDBJ whole genome shotgun (WGS) entry which is preliminary data.</text>
</comment>
<dbReference type="AlphaFoldDB" id="G9YBR3"/>
<dbReference type="Proteomes" id="UP000005959">
    <property type="component" value="Unassembled WGS sequence"/>
</dbReference>
<proteinExistence type="predicted"/>